<dbReference type="InterPro" id="IPR008979">
    <property type="entry name" value="Galactose-bd-like_sf"/>
</dbReference>
<comment type="similarity">
    <text evidence="2">Belongs to the fucolectin family.</text>
</comment>
<evidence type="ECO:0000313" key="11">
    <source>
        <dbReference type="Proteomes" id="UP000002280"/>
    </source>
</evidence>
<dbReference type="AlphaFoldDB" id="F6ZHK9"/>
<dbReference type="eggNOG" id="ENOG502QQVA">
    <property type="taxonomic scope" value="Eukaryota"/>
</dbReference>
<dbReference type="SMART" id="SM00607">
    <property type="entry name" value="FTP"/>
    <property type="match status" value="5"/>
</dbReference>
<sequence>MKFEIGPELSKQRPTSQSSVFIPSQFPEKPMDGSIQSGHCVQTLQETDPWWMVDLGSTQTIGSVSITNRKDCCQEQIKGTMILVGDSPYQGGKFNARCASIPFLDLGIKHVVSCEGMKGRYVTIIHPGREKVLSFCDVKVFGKIWNSDKVFPDELELSSHDSSYSLYNFDLMENNFGPVLSKGKPAFQSSISNPLGSPERAVDGSLLADFEKGTCIQTQREVNPWWMVDLGCTQTVKSVAITPRKDCCTEELRGALILVGDSPDGGGTLNARCAVIGFLDREKTETFRCGLIHGRYVSVLNPGKEKMISLCEVRVFGKASKFPPLDNLPISPKSLPSSPGTDNAMDSAVPVVSRGKPAFQSSVYSALGSPERAVDGSLLSDFNKGSCIQTYPENDPWWMVDLGSPYTVDSVSITSRRDCCSDLMNGAMILIGDSQYMNGRMNPRCAMVPAMRPGKTESFSCGSMKGRYVTITIPGRGKLLTMCEVQVFGKAFEGPEKLQAGDSGTQISNLVTLISMGKTASQSSMSHHSASPEKALDMSFQKDFGKSSCIQTLQESNPWWMVDLGSISSVALVSLTNRNDCCQEQINGAEILVGDSSFQGGKFNPKCAIISSMPPRKTVFFDCGVLKGRYVTIIIPGRRKTLTLCKVQILGSDPKASLSSPLPGSSDNQGFIPIQGTRFSISSTSTEIIFGSNPYQNYFVQISLRRKRVSQSSIFDPSGSPERAVDGSLESDFWRGSCIQTHQETGPWWMIDLESTQPVATVAITNRRDCCHEKINGAEILVGDSFDKGGKSNPRCARIFALGPGKTESFNCGSLRGRYVTITIPGRGKLLTFCEVQILSEMTQSLPGSHPSHHNLPPTSNKDISMPFVSTTPTPDGIKNYIRPCAPLLSQGMNVFQSSTSSLLGSPERAIDGCLAGNFSKGSCIQTLSEYEPWWMVDLDSSLSCGLCCDYQQKGLLS</sequence>
<reference evidence="10 11" key="1">
    <citation type="journal article" date="2007" name="Nature">
        <title>Genome of the marsupial Monodelphis domestica reveals innovation in non-coding sequences.</title>
        <authorList>
            <person name="Mikkelsen T.S."/>
            <person name="Wakefield M.J."/>
            <person name="Aken B."/>
            <person name="Amemiya C.T."/>
            <person name="Chang J.L."/>
            <person name="Duke S."/>
            <person name="Garber M."/>
            <person name="Gentles A.J."/>
            <person name="Goodstadt L."/>
            <person name="Heger A."/>
            <person name="Jurka J."/>
            <person name="Kamal M."/>
            <person name="Mauceli E."/>
            <person name="Searle S.M."/>
            <person name="Sharpe T."/>
            <person name="Baker M.L."/>
            <person name="Batzer M.A."/>
            <person name="Benos P.V."/>
            <person name="Belov K."/>
            <person name="Clamp M."/>
            <person name="Cook A."/>
            <person name="Cuff J."/>
            <person name="Das R."/>
            <person name="Davidow L."/>
            <person name="Deakin J.E."/>
            <person name="Fazzari M.J."/>
            <person name="Glass J.L."/>
            <person name="Grabherr M."/>
            <person name="Greally J.M."/>
            <person name="Gu W."/>
            <person name="Hore T.A."/>
            <person name="Huttley G.A."/>
            <person name="Kleber M."/>
            <person name="Jirtle R.L."/>
            <person name="Koina E."/>
            <person name="Lee J.T."/>
            <person name="Mahony S."/>
            <person name="Marra M.A."/>
            <person name="Miller R.D."/>
            <person name="Nicholls R.D."/>
            <person name="Oda M."/>
            <person name="Papenfuss A.T."/>
            <person name="Parra Z.E."/>
            <person name="Pollock D.D."/>
            <person name="Ray D.A."/>
            <person name="Schein J.E."/>
            <person name="Speed T.P."/>
            <person name="Thompson K."/>
            <person name="VandeBerg J.L."/>
            <person name="Wade C.M."/>
            <person name="Walker J.A."/>
            <person name="Waters P.D."/>
            <person name="Webber C."/>
            <person name="Weidman J.R."/>
            <person name="Xie X."/>
            <person name="Zody M.C."/>
            <person name="Baldwin J."/>
            <person name="Abdouelleil A."/>
            <person name="Abdulkadir J."/>
            <person name="Abebe A."/>
            <person name="Abera B."/>
            <person name="Abreu J."/>
            <person name="Acer S.C."/>
            <person name="Aftuck L."/>
            <person name="Alexander A."/>
            <person name="An P."/>
            <person name="Anderson E."/>
            <person name="Anderson S."/>
            <person name="Arachi H."/>
            <person name="Azer M."/>
            <person name="Bachantsang P."/>
            <person name="Barry A."/>
            <person name="Bayul T."/>
            <person name="Berlin A."/>
            <person name="Bessette D."/>
            <person name="Bloom T."/>
            <person name="Bloom T."/>
            <person name="Boguslavskiy L."/>
            <person name="Bonnet C."/>
            <person name="Boukhgalter B."/>
            <person name="Bourzgui I."/>
            <person name="Brown A."/>
            <person name="Cahill P."/>
            <person name="Channer S."/>
            <person name="Cheshatsang Y."/>
            <person name="Chuda L."/>
            <person name="Citroen M."/>
            <person name="Collymore A."/>
            <person name="Cooke P."/>
            <person name="Costello M."/>
            <person name="D'Aco K."/>
            <person name="Daza R."/>
            <person name="De Haan G."/>
            <person name="DeGray S."/>
            <person name="DeMaso C."/>
            <person name="Dhargay N."/>
            <person name="Dooley K."/>
            <person name="Dooley E."/>
            <person name="Doricent M."/>
            <person name="Dorje P."/>
            <person name="Dorjee K."/>
            <person name="Dupes A."/>
            <person name="Elong R."/>
            <person name="Falk J."/>
            <person name="Farina A."/>
            <person name="Faro S."/>
            <person name="Ferguson D."/>
            <person name="Fisher S."/>
            <person name="Foley C.D."/>
            <person name="Franke A."/>
            <person name="Friedrich D."/>
            <person name="Gadbois L."/>
            <person name="Gearin G."/>
            <person name="Gearin C.R."/>
            <person name="Giannoukos G."/>
            <person name="Goode T."/>
            <person name="Graham J."/>
            <person name="Grandbois E."/>
            <person name="Grewal S."/>
            <person name="Gyaltsen K."/>
            <person name="Hafez N."/>
            <person name="Hagos B."/>
            <person name="Hall J."/>
            <person name="Henson C."/>
            <person name="Hollinger A."/>
            <person name="Honan T."/>
            <person name="Huard M.D."/>
            <person name="Hughes L."/>
            <person name="Hurhula B."/>
            <person name="Husby M.E."/>
            <person name="Kamat A."/>
            <person name="Kanga B."/>
            <person name="Kashin S."/>
            <person name="Khazanovich D."/>
            <person name="Kisner P."/>
            <person name="Lance K."/>
            <person name="Lara M."/>
            <person name="Lee W."/>
            <person name="Lennon N."/>
            <person name="Letendre F."/>
            <person name="LeVine R."/>
            <person name="Lipovsky A."/>
            <person name="Liu X."/>
            <person name="Liu J."/>
            <person name="Liu S."/>
            <person name="Lokyitsang T."/>
            <person name="Lokyitsang Y."/>
            <person name="Lubonja R."/>
            <person name="Lui A."/>
            <person name="MacDonald P."/>
            <person name="Magnisalis V."/>
            <person name="Maru K."/>
            <person name="Matthews C."/>
            <person name="McCusker W."/>
            <person name="McDonough S."/>
            <person name="Mehta T."/>
            <person name="Meldrim J."/>
            <person name="Meneus L."/>
            <person name="Mihai O."/>
            <person name="Mihalev A."/>
            <person name="Mihova T."/>
            <person name="Mittelman R."/>
            <person name="Mlenga V."/>
            <person name="Montmayeur A."/>
            <person name="Mulrain L."/>
            <person name="Navidi A."/>
            <person name="Naylor J."/>
            <person name="Negash T."/>
            <person name="Nguyen T."/>
            <person name="Nguyen N."/>
            <person name="Nicol R."/>
            <person name="Norbu C."/>
            <person name="Norbu N."/>
            <person name="Novod N."/>
            <person name="O'Neill B."/>
            <person name="Osman S."/>
            <person name="Markiewicz E."/>
            <person name="Oyono O.L."/>
            <person name="Patti C."/>
            <person name="Phunkhang P."/>
            <person name="Pierre F."/>
            <person name="Priest M."/>
            <person name="Raghuraman S."/>
            <person name="Rege F."/>
            <person name="Reyes R."/>
            <person name="Rise C."/>
            <person name="Rogov P."/>
            <person name="Ross K."/>
            <person name="Ryan E."/>
            <person name="Settipalli S."/>
            <person name="Shea T."/>
            <person name="Sherpa N."/>
            <person name="Shi L."/>
            <person name="Shih D."/>
            <person name="Sparrow T."/>
            <person name="Spaulding J."/>
            <person name="Stalker J."/>
            <person name="Stange-Thomann N."/>
            <person name="Stavropoulos S."/>
            <person name="Stone C."/>
            <person name="Strader C."/>
            <person name="Tesfaye S."/>
            <person name="Thomson T."/>
            <person name="Thoulutsang Y."/>
            <person name="Thoulutsang D."/>
            <person name="Topham K."/>
            <person name="Topping I."/>
            <person name="Tsamla T."/>
            <person name="Vassiliev H."/>
            <person name="Vo A."/>
            <person name="Wangchuk T."/>
            <person name="Wangdi T."/>
            <person name="Weiand M."/>
            <person name="Wilkinson J."/>
            <person name="Wilson A."/>
            <person name="Yadav S."/>
            <person name="Young G."/>
            <person name="Yu Q."/>
            <person name="Zembek L."/>
            <person name="Zhong D."/>
            <person name="Zimmer A."/>
            <person name="Zwirko Z."/>
            <person name="Jaffe D.B."/>
            <person name="Alvarez P."/>
            <person name="Brockman W."/>
            <person name="Butler J."/>
            <person name="Chin C."/>
            <person name="Gnerre S."/>
            <person name="MacCallum I."/>
            <person name="Graves J.A."/>
            <person name="Ponting C.P."/>
            <person name="Breen M."/>
            <person name="Samollow P.B."/>
            <person name="Lander E.S."/>
            <person name="Lindblad-Toh K."/>
        </authorList>
    </citation>
    <scope>NUCLEOTIDE SEQUENCE [LARGE SCALE GENOMIC DNA]</scope>
</reference>
<comment type="function">
    <text evidence="1">Acts as a defensive agent. Recognizes blood group fucosylated oligosaccharides including A, B, H and Lewis B-type antigens. Does not recognize Lewis A antigen and has low affinity for monovalent haptens.</text>
</comment>
<dbReference type="Bgee" id="ENSMODG00000024867">
    <property type="expression patterns" value="Expressed in spermatocyte and 5 other cell types or tissues"/>
</dbReference>
<dbReference type="HOGENOM" id="CLU_280996_0_0_1"/>
<keyword evidence="5" id="KW-0430">Lectin</keyword>
<evidence type="ECO:0000256" key="3">
    <source>
        <dbReference type="ARBA" id="ARBA00011233"/>
    </source>
</evidence>
<dbReference type="Gene3D" id="2.60.120.260">
    <property type="entry name" value="Galactose-binding domain-like"/>
    <property type="match status" value="6"/>
</dbReference>
<evidence type="ECO:0000259" key="9">
    <source>
        <dbReference type="SMART" id="SM00607"/>
    </source>
</evidence>
<dbReference type="Ensembl" id="ENSMODT00000037560.3">
    <property type="protein sequence ID" value="ENSMODP00000035971.3"/>
    <property type="gene ID" value="ENSMODG00000024867.3"/>
</dbReference>
<keyword evidence="4" id="KW-0479">Metal-binding</keyword>
<dbReference type="OMA" id="CRERING"/>
<feature type="domain" description="Fucolectin tachylectin-4 pentraxin-1" evidence="9">
    <location>
        <begin position="183"/>
        <end position="326"/>
    </location>
</feature>
<evidence type="ECO:0000256" key="7">
    <source>
        <dbReference type="ARBA" id="ARBA00023157"/>
    </source>
</evidence>
<feature type="domain" description="Fucolectin tachylectin-4 pentraxin-1" evidence="9">
    <location>
        <begin position="699"/>
        <end position="847"/>
    </location>
</feature>
<evidence type="ECO:0000256" key="1">
    <source>
        <dbReference type="ARBA" id="ARBA00002219"/>
    </source>
</evidence>
<dbReference type="PANTHER" id="PTHR45713">
    <property type="entry name" value="FTP DOMAIN-CONTAINING PROTEIN"/>
    <property type="match status" value="1"/>
</dbReference>
<comment type="subunit">
    <text evidence="3">Homotrimer.</text>
</comment>
<feature type="domain" description="Fucolectin tachylectin-4 pentraxin-1" evidence="9">
    <location>
        <begin position="352"/>
        <end position="495"/>
    </location>
</feature>
<feature type="domain" description="Fucolectin tachylectin-4 pentraxin-1" evidence="9">
    <location>
        <begin position="6"/>
        <end position="154"/>
    </location>
</feature>
<evidence type="ECO:0000256" key="5">
    <source>
        <dbReference type="ARBA" id="ARBA00022734"/>
    </source>
</evidence>
<evidence type="ECO:0000256" key="2">
    <source>
        <dbReference type="ARBA" id="ARBA00010147"/>
    </source>
</evidence>
<keyword evidence="6" id="KW-0106">Calcium</keyword>
<keyword evidence="11" id="KW-1185">Reference proteome</keyword>
<dbReference type="InParanoid" id="F6ZHK9"/>
<feature type="domain" description="Fucolectin tachylectin-4 pentraxin-1" evidence="9">
    <location>
        <begin position="514"/>
        <end position="656"/>
    </location>
</feature>
<evidence type="ECO:0000256" key="6">
    <source>
        <dbReference type="ARBA" id="ARBA00022837"/>
    </source>
</evidence>
<dbReference type="InterPro" id="IPR051941">
    <property type="entry name" value="BG_Antigen-Binding_Lectin"/>
</dbReference>
<name>F6ZHK9_MONDO</name>
<evidence type="ECO:0000256" key="4">
    <source>
        <dbReference type="ARBA" id="ARBA00022723"/>
    </source>
</evidence>
<dbReference type="GO" id="GO:0046872">
    <property type="term" value="F:metal ion binding"/>
    <property type="evidence" value="ECO:0007669"/>
    <property type="project" value="UniProtKB-KW"/>
</dbReference>
<dbReference type="GO" id="GO:0001868">
    <property type="term" value="P:regulation of complement activation, lectin pathway"/>
    <property type="evidence" value="ECO:0007669"/>
    <property type="project" value="UniProtKB-ARBA"/>
</dbReference>
<dbReference type="SUPFAM" id="SSF49785">
    <property type="entry name" value="Galactose-binding domain-like"/>
    <property type="match status" value="6"/>
</dbReference>
<dbReference type="InterPro" id="IPR006585">
    <property type="entry name" value="FTP1"/>
</dbReference>
<feature type="region of interest" description="Disordered" evidence="8">
    <location>
        <begin position="846"/>
        <end position="866"/>
    </location>
</feature>
<reference evidence="10" key="2">
    <citation type="submission" date="2025-08" db="UniProtKB">
        <authorList>
            <consortium name="Ensembl"/>
        </authorList>
    </citation>
    <scope>IDENTIFICATION</scope>
</reference>
<dbReference type="GO" id="GO:0010185">
    <property type="term" value="P:regulation of cellular defense response"/>
    <property type="evidence" value="ECO:0007669"/>
    <property type="project" value="UniProtKB-ARBA"/>
</dbReference>
<keyword evidence="7" id="KW-1015">Disulfide bond</keyword>
<dbReference type="GO" id="GO:0042806">
    <property type="term" value="F:fucose binding"/>
    <property type="evidence" value="ECO:0007669"/>
    <property type="project" value="UniProtKB-ARBA"/>
</dbReference>
<dbReference type="PANTHER" id="PTHR45713:SF20">
    <property type="entry name" value="FUCOLECTIN TACHYLECTIN-4 PENTRAXIN-1 DOMAIN-CONTAINING PROTEIN"/>
    <property type="match status" value="1"/>
</dbReference>
<proteinExistence type="inferred from homology"/>
<dbReference type="GeneTree" id="ENSGT01060000248575"/>
<dbReference type="Proteomes" id="UP000002280">
    <property type="component" value="Chromosome 8"/>
</dbReference>
<evidence type="ECO:0000256" key="8">
    <source>
        <dbReference type="SAM" id="MobiDB-lite"/>
    </source>
</evidence>
<protein>
    <recommendedName>
        <fullName evidence="9">Fucolectin tachylectin-4 pentraxin-1 domain-containing protein</fullName>
    </recommendedName>
</protein>
<accession>F6ZHK9</accession>
<dbReference type="Pfam" id="PF22633">
    <property type="entry name" value="F5_F8_type_C_2"/>
    <property type="match status" value="5"/>
</dbReference>
<feature type="compositionally biased region" description="Polar residues" evidence="8">
    <location>
        <begin position="857"/>
        <end position="866"/>
    </location>
</feature>
<reference evidence="10" key="3">
    <citation type="submission" date="2025-09" db="UniProtKB">
        <authorList>
            <consortium name="Ensembl"/>
        </authorList>
    </citation>
    <scope>IDENTIFICATION</scope>
</reference>
<feature type="region of interest" description="Disordered" evidence="8">
    <location>
        <begin position="1"/>
        <end position="20"/>
    </location>
</feature>
<organism evidence="10 11">
    <name type="scientific">Monodelphis domestica</name>
    <name type="common">Gray short-tailed opossum</name>
    <dbReference type="NCBI Taxonomy" id="13616"/>
    <lineage>
        <taxon>Eukaryota</taxon>
        <taxon>Metazoa</taxon>
        <taxon>Chordata</taxon>
        <taxon>Craniata</taxon>
        <taxon>Vertebrata</taxon>
        <taxon>Euteleostomi</taxon>
        <taxon>Mammalia</taxon>
        <taxon>Metatheria</taxon>
        <taxon>Didelphimorphia</taxon>
        <taxon>Didelphidae</taxon>
        <taxon>Monodelphis</taxon>
    </lineage>
</organism>
<evidence type="ECO:0000313" key="10">
    <source>
        <dbReference type="Ensembl" id="ENSMODP00000035971.3"/>
    </source>
</evidence>